<keyword evidence="2" id="KW-1185">Reference proteome</keyword>
<dbReference type="AlphaFoldDB" id="A0A7E4W1A6"/>
<evidence type="ECO:0000313" key="3">
    <source>
        <dbReference type="WBParaSite" id="Pan_g62.t1"/>
    </source>
</evidence>
<accession>A0A7E4W1A6</accession>
<feature type="signal peptide" evidence="1">
    <location>
        <begin position="1"/>
        <end position="17"/>
    </location>
</feature>
<evidence type="ECO:0000313" key="2">
    <source>
        <dbReference type="Proteomes" id="UP000492821"/>
    </source>
</evidence>
<reference evidence="3" key="2">
    <citation type="submission" date="2020-10" db="UniProtKB">
        <authorList>
            <consortium name="WormBaseParasite"/>
        </authorList>
    </citation>
    <scope>IDENTIFICATION</scope>
</reference>
<organism evidence="2 3">
    <name type="scientific">Panagrellus redivivus</name>
    <name type="common">Microworm</name>
    <dbReference type="NCBI Taxonomy" id="6233"/>
    <lineage>
        <taxon>Eukaryota</taxon>
        <taxon>Metazoa</taxon>
        <taxon>Ecdysozoa</taxon>
        <taxon>Nematoda</taxon>
        <taxon>Chromadorea</taxon>
        <taxon>Rhabditida</taxon>
        <taxon>Tylenchina</taxon>
        <taxon>Panagrolaimomorpha</taxon>
        <taxon>Panagrolaimoidea</taxon>
        <taxon>Panagrolaimidae</taxon>
        <taxon>Panagrellus</taxon>
    </lineage>
</organism>
<protein>
    <submittedName>
        <fullName evidence="3">Cupredoxin_1 domain-containing protein</fullName>
    </submittedName>
</protein>
<keyword evidence="1" id="KW-0732">Signal</keyword>
<evidence type="ECO:0000256" key="1">
    <source>
        <dbReference type="SAM" id="SignalP"/>
    </source>
</evidence>
<dbReference type="Proteomes" id="UP000492821">
    <property type="component" value="Unassembled WGS sequence"/>
</dbReference>
<dbReference type="WBParaSite" id="Pan_g62.t1">
    <property type="protein sequence ID" value="Pan_g62.t1"/>
    <property type="gene ID" value="Pan_g62"/>
</dbReference>
<proteinExistence type="predicted"/>
<reference evidence="2" key="1">
    <citation type="journal article" date="2013" name="Genetics">
        <title>The draft genome and transcriptome of Panagrellus redivivus are shaped by the harsh demands of a free-living lifestyle.</title>
        <authorList>
            <person name="Srinivasan J."/>
            <person name="Dillman A.R."/>
            <person name="Macchietto M.G."/>
            <person name="Heikkinen L."/>
            <person name="Lakso M."/>
            <person name="Fracchia K.M."/>
            <person name="Antoshechkin I."/>
            <person name="Mortazavi A."/>
            <person name="Wong G."/>
            <person name="Sternberg P.W."/>
        </authorList>
    </citation>
    <scope>NUCLEOTIDE SEQUENCE [LARGE SCALE GENOMIC DNA]</scope>
    <source>
        <strain evidence="2">MT8872</strain>
    </source>
</reference>
<feature type="chain" id="PRO_5028998854" evidence="1">
    <location>
        <begin position="18"/>
        <end position="137"/>
    </location>
</feature>
<sequence length="137" mass="15370">MSKFITLLSFLAVVIKAIDHSYNHEVQKDEHLNVKFVPERKFSVKFLTKTNDPVLTVTCDDGKHIKIFHGTDEPITKEINLKPGTPVELTFLVQDDGVKITRTGDPSTHVKTTTPFTSVTQIKTTGMVKEPVYSKIS</sequence>
<name>A0A7E4W1A6_PANRE</name>